<reference evidence="2 3" key="1">
    <citation type="journal article" date="2011" name="J. Bacteriol.">
        <title>Genome sequence of Salinisphaera shabanensis, a gammaproteobacterium from the harsh, variable environment of the brine-seawater interface of the Shaban Deep in the Red Sea.</title>
        <authorList>
            <person name="Antunes A."/>
            <person name="Alam I."/>
            <person name="Bajic V.B."/>
            <person name="Stingl U."/>
        </authorList>
    </citation>
    <scope>NUCLEOTIDE SEQUENCE [LARGE SCALE GENOMIC DNA]</scope>
    <source>
        <strain evidence="2 3">E1L3A</strain>
    </source>
</reference>
<name>U2FYH0_9GAMM</name>
<dbReference type="AlphaFoldDB" id="U2FYH0"/>
<gene>
    <name evidence="2" type="ORF">SSPSH_001811</name>
</gene>
<keyword evidence="3" id="KW-1185">Reference proteome</keyword>
<evidence type="ECO:0000313" key="3">
    <source>
        <dbReference type="Proteomes" id="UP000006242"/>
    </source>
</evidence>
<accession>U2FYH0</accession>
<feature type="region of interest" description="Disordered" evidence="1">
    <location>
        <begin position="58"/>
        <end position="89"/>
    </location>
</feature>
<protein>
    <submittedName>
        <fullName evidence="2">Uncharacterized protein</fullName>
    </submittedName>
</protein>
<organism evidence="2 3">
    <name type="scientific">Salinisphaera shabanensis E1L3A</name>
    <dbReference type="NCBI Taxonomy" id="1033802"/>
    <lineage>
        <taxon>Bacteria</taxon>
        <taxon>Pseudomonadati</taxon>
        <taxon>Pseudomonadota</taxon>
        <taxon>Gammaproteobacteria</taxon>
        <taxon>Salinisphaerales</taxon>
        <taxon>Salinisphaeraceae</taxon>
        <taxon>Salinisphaera</taxon>
    </lineage>
</organism>
<evidence type="ECO:0000256" key="1">
    <source>
        <dbReference type="SAM" id="MobiDB-lite"/>
    </source>
</evidence>
<dbReference type="Proteomes" id="UP000006242">
    <property type="component" value="Unassembled WGS sequence"/>
</dbReference>
<dbReference type="STRING" id="1033802.SSPSH_001811"/>
<feature type="compositionally biased region" description="Polar residues" evidence="1">
    <location>
        <begin position="72"/>
        <end position="89"/>
    </location>
</feature>
<reference evidence="2 3" key="2">
    <citation type="journal article" date="2013" name="PLoS ONE">
        <title>INDIGO - INtegrated Data Warehouse of MIcrobial GenOmes with Examples from the Red Sea Extremophiles.</title>
        <authorList>
            <person name="Alam I."/>
            <person name="Antunes A."/>
            <person name="Kamau A.A."/>
            <person name="Ba Alawi W."/>
            <person name="Kalkatawi M."/>
            <person name="Stingl U."/>
            <person name="Bajic V.B."/>
        </authorList>
    </citation>
    <scope>NUCLEOTIDE SEQUENCE [LARGE SCALE GENOMIC DNA]</scope>
    <source>
        <strain evidence="2 3">E1L3A</strain>
    </source>
</reference>
<comment type="caution">
    <text evidence="2">The sequence shown here is derived from an EMBL/GenBank/DDBJ whole genome shotgun (WGS) entry which is preliminary data.</text>
</comment>
<sequence>MLDFDPALDETHHYDEVPGTAWAQQAAAHSVGDYVDDSGRIRIWGNVAQLLTLDYEAPSAKRRWPHPVHGSASRNTTARRNPAQHETTP</sequence>
<dbReference type="EMBL" id="AFNV02000011">
    <property type="protein sequence ID" value="ERJ19203.1"/>
    <property type="molecule type" value="Genomic_DNA"/>
</dbReference>
<proteinExistence type="predicted"/>
<evidence type="ECO:0000313" key="2">
    <source>
        <dbReference type="EMBL" id="ERJ19203.1"/>
    </source>
</evidence>